<accession>A0A3N4FYM6</accession>
<organism evidence="1 2">
    <name type="scientific">Aerococcus agrisoli</name>
    <dbReference type="NCBI Taxonomy" id="2487350"/>
    <lineage>
        <taxon>Bacteria</taxon>
        <taxon>Bacillati</taxon>
        <taxon>Bacillota</taxon>
        <taxon>Bacilli</taxon>
        <taxon>Lactobacillales</taxon>
        <taxon>Aerococcaceae</taxon>
        <taxon>Aerococcus</taxon>
    </lineage>
</organism>
<proteinExistence type="predicted"/>
<dbReference type="AlphaFoldDB" id="A0A3N4FYM6"/>
<dbReference type="OrthoDB" id="10010163at2"/>
<dbReference type="RefSeq" id="WP_123781468.1">
    <property type="nucleotide sequence ID" value="NZ_RKMG01000070.1"/>
</dbReference>
<sequence length="59" mass="6481">MKTNDEKKRTCITCGRTIAVPRKIMICGNCRNKAKKYTVKAVGAVGAVGMAKNILKKIR</sequence>
<evidence type="ECO:0000313" key="1">
    <source>
        <dbReference type="EMBL" id="RPA55198.1"/>
    </source>
</evidence>
<name>A0A3N4FYM6_9LACT</name>
<keyword evidence="2" id="KW-1185">Reference proteome</keyword>
<comment type="caution">
    <text evidence="1">The sequence shown here is derived from an EMBL/GenBank/DDBJ whole genome shotgun (WGS) entry which is preliminary data.</text>
</comment>
<evidence type="ECO:0000313" key="2">
    <source>
        <dbReference type="Proteomes" id="UP000273977"/>
    </source>
</evidence>
<reference evidence="1 2" key="1">
    <citation type="submission" date="2018-11" db="EMBL/GenBank/DDBJ databases">
        <title>Aerococcus sp. SJQ22, whole genome shotgun sequence.</title>
        <authorList>
            <person name="Sun L."/>
            <person name="Gao X."/>
            <person name="Chen W."/>
            <person name="Huang K."/>
        </authorList>
    </citation>
    <scope>NUCLEOTIDE SEQUENCE [LARGE SCALE GENOMIC DNA]</scope>
    <source>
        <strain evidence="1 2">SJQ22</strain>
    </source>
</reference>
<dbReference type="EMBL" id="RKMG01000070">
    <property type="protein sequence ID" value="RPA55198.1"/>
    <property type="molecule type" value="Genomic_DNA"/>
</dbReference>
<dbReference type="Proteomes" id="UP000273977">
    <property type="component" value="Unassembled WGS sequence"/>
</dbReference>
<gene>
    <name evidence="1" type="ORF">EF384_09570</name>
</gene>
<protein>
    <submittedName>
        <fullName evidence="1">Uncharacterized protein</fullName>
    </submittedName>
</protein>